<evidence type="ECO:0000256" key="1">
    <source>
        <dbReference type="SAM" id="MobiDB-lite"/>
    </source>
</evidence>
<dbReference type="InterPro" id="IPR031621">
    <property type="entry name" value="HisKA_7TM"/>
</dbReference>
<evidence type="ECO:0000313" key="5">
    <source>
        <dbReference type="Proteomes" id="UP000826254"/>
    </source>
</evidence>
<keyword evidence="2" id="KW-0812">Transmembrane</keyword>
<dbReference type="RefSeq" id="WP_222606964.1">
    <property type="nucleotide sequence ID" value="NZ_CP081958.1"/>
</dbReference>
<feature type="transmembrane region" description="Helical" evidence="2">
    <location>
        <begin position="148"/>
        <end position="166"/>
    </location>
</feature>
<dbReference type="InterPro" id="IPR000700">
    <property type="entry name" value="PAS-assoc_C"/>
</dbReference>
<evidence type="ECO:0000313" key="4">
    <source>
        <dbReference type="EMBL" id="QZP37151.1"/>
    </source>
</evidence>
<dbReference type="CDD" id="cd00130">
    <property type="entry name" value="PAS"/>
    <property type="match status" value="1"/>
</dbReference>
<keyword evidence="5" id="KW-1185">Reference proteome</keyword>
<dbReference type="KEGG" id="hmp:K6T50_12775"/>
<dbReference type="GeneID" id="67179031"/>
<feature type="transmembrane region" description="Helical" evidence="2">
    <location>
        <begin position="102"/>
        <end position="124"/>
    </location>
</feature>
<gene>
    <name evidence="4" type="ORF">K6T50_12775</name>
</gene>
<evidence type="ECO:0000256" key="2">
    <source>
        <dbReference type="SAM" id="Phobius"/>
    </source>
</evidence>
<dbReference type="InterPro" id="IPR000014">
    <property type="entry name" value="PAS"/>
</dbReference>
<feature type="transmembrane region" description="Helical" evidence="2">
    <location>
        <begin position="33"/>
        <end position="57"/>
    </location>
</feature>
<feature type="domain" description="PAC" evidence="3">
    <location>
        <begin position="295"/>
        <end position="347"/>
    </location>
</feature>
<organism evidence="4 5">
    <name type="scientific">Halobaculum magnesiiphilum</name>
    <dbReference type="NCBI Taxonomy" id="1017351"/>
    <lineage>
        <taxon>Archaea</taxon>
        <taxon>Methanobacteriati</taxon>
        <taxon>Methanobacteriota</taxon>
        <taxon>Stenosarchaea group</taxon>
        <taxon>Halobacteria</taxon>
        <taxon>Halobacteriales</taxon>
        <taxon>Haloferacaceae</taxon>
        <taxon>Halobaculum</taxon>
    </lineage>
</organism>
<dbReference type="SUPFAM" id="SSF55785">
    <property type="entry name" value="PYP-like sensor domain (PAS domain)"/>
    <property type="match status" value="1"/>
</dbReference>
<dbReference type="EMBL" id="CP081958">
    <property type="protein sequence ID" value="QZP37151.1"/>
    <property type="molecule type" value="Genomic_DNA"/>
</dbReference>
<dbReference type="Pfam" id="PF16927">
    <property type="entry name" value="HisKA_7TM"/>
    <property type="match status" value="1"/>
</dbReference>
<keyword evidence="2" id="KW-1133">Transmembrane helix</keyword>
<evidence type="ECO:0000259" key="3">
    <source>
        <dbReference type="PROSITE" id="PS50113"/>
    </source>
</evidence>
<dbReference type="PROSITE" id="PS50113">
    <property type="entry name" value="PAC"/>
    <property type="match status" value="1"/>
</dbReference>
<dbReference type="Proteomes" id="UP000826254">
    <property type="component" value="Chromosome"/>
</dbReference>
<feature type="transmembrane region" description="Helical" evidence="2">
    <location>
        <begin position="69"/>
        <end position="90"/>
    </location>
</feature>
<feature type="region of interest" description="Disordered" evidence="1">
    <location>
        <begin position="562"/>
        <end position="638"/>
    </location>
</feature>
<dbReference type="InterPro" id="IPR035965">
    <property type="entry name" value="PAS-like_dom_sf"/>
</dbReference>
<feature type="compositionally biased region" description="Gly residues" evidence="1">
    <location>
        <begin position="581"/>
        <end position="608"/>
    </location>
</feature>
<feature type="region of interest" description="Disordered" evidence="1">
    <location>
        <begin position="373"/>
        <end position="405"/>
    </location>
</feature>
<proteinExistence type="predicted"/>
<accession>A0A8T8WBF8</accession>
<name>A0A8T8WBF8_9EURY</name>
<dbReference type="Gene3D" id="3.30.450.20">
    <property type="entry name" value="PAS domain"/>
    <property type="match status" value="1"/>
</dbReference>
<reference evidence="4 5" key="1">
    <citation type="journal article" date="2021" name="Int. J. Syst. Evol. Microbiol.">
        <title>Halobaculum halophilum sp. nov. and Halobaculum salinum sp. nov., isolated from salt lake and saline soil.</title>
        <authorList>
            <person name="Cui H.L."/>
            <person name="Shi X.W."/>
            <person name="Yin X.M."/>
            <person name="Yang X.Y."/>
            <person name="Hou J."/>
            <person name="Zhu L."/>
        </authorList>
    </citation>
    <scope>NUCLEOTIDE SEQUENCE [LARGE SCALE GENOMIC DNA]</scope>
    <source>
        <strain evidence="4 5">NBRC 109044</strain>
    </source>
</reference>
<keyword evidence="2" id="KW-0472">Membrane</keyword>
<sequence>MSVGLGLFAGAVLAGVGSAALVRMLLRYRSRPGATWLAVVFAGQAVFCAATAVGMVVPDRGVRMAIEAVAWVGIAGLAVPFLTFALAYSGRGALVRRRAYRLLWLFPATIVSLAVATPATGALWRGFRTVPTGAFVTVRYDLTPVGEAVWLAGIGIIAAGTVVLLDTARRYELYRTEITAIVASTVPPVVPALLWAFGVGDLPYLNLLAVAFAAHVAVDAYAIRVTDMFEVDPTARRLTEAATLDHLDSPVVLVDDAGRIVRVNPAAASAFDVDPSATLKRGVDDVVGTDIDPHRDDQTVSVHAGDGRRTFAVSPTAVRDGTGGVVGYSVVFQDITAQRTRQQRLAVLNRVLRHNIRNDLNVVLGNVQLAREAAAGDDRDSNDGSDDSDGTHGTGGTEGIDGDRSGRADLAAAERRAADLLSVAEDARVVDELVGGTDDPVPVSVADALADAVAEADAERSVTVSVESNCPAAAVDPEALRTVVARTVSALVDRLDGRIAVAAGAAGPDAVAVAFRGDGSVPAHEIDALTNGRETPLEHADDLDLWVARWGADAIGASLSFAPDGGSRTVADGGPAAATGGADGARGDGGSGGSGGSGDVADGGGDGGYVDADGTPDAVLSLPRASGGDGDAGVGAGD</sequence>
<feature type="compositionally biased region" description="Gly residues" evidence="1">
    <location>
        <begin position="627"/>
        <end position="638"/>
    </location>
</feature>
<feature type="transmembrane region" description="Helical" evidence="2">
    <location>
        <begin position="6"/>
        <end position="26"/>
    </location>
</feature>
<dbReference type="AlphaFoldDB" id="A0A8T8WBF8"/>
<protein>
    <submittedName>
        <fullName evidence="4">PAS domain-containing protein</fullName>
    </submittedName>
</protein>
<dbReference type="Pfam" id="PF08448">
    <property type="entry name" value="PAS_4"/>
    <property type="match status" value="1"/>
</dbReference>
<dbReference type="InterPro" id="IPR013656">
    <property type="entry name" value="PAS_4"/>
</dbReference>
<feature type="compositionally biased region" description="Low complexity" evidence="1">
    <location>
        <begin position="570"/>
        <end position="580"/>
    </location>
</feature>
<feature type="transmembrane region" description="Helical" evidence="2">
    <location>
        <begin position="178"/>
        <end position="198"/>
    </location>
</feature>